<dbReference type="GO" id="GO:0015074">
    <property type="term" value="P:DNA integration"/>
    <property type="evidence" value="ECO:0007669"/>
    <property type="project" value="InterPro"/>
</dbReference>
<evidence type="ECO:0000259" key="2">
    <source>
        <dbReference type="PROSITE" id="PS50994"/>
    </source>
</evidence>
<dbReference type="EnsemblMetazoa" id="XM_038020000.1">
    <property type="protein sequence ID" value="XP_037875928.1"/>
    <property type="gene ID" value="LOC101747165"/>
</dbReference>
<dbReference type="Gene3D" id="3.30.420.10">
    <property type="entry name" value="Ribonuclease H-like superfamily/Ribonuclease H"/>
    <property type="match status" value="1"/>
</dbReference>
<organism evidence="3 4">
    <name type="scientific">Bombyx mori</name>
    <name type="common">Silk moth</name>
    <dbReference type="NCBI Taxonomy" id="7091"/>
    <lineage>
        <taxon>Eukaryota</taxon>
        <taxon>Metazoa</taxon>
        <taxon>Ecdysozoa</taxon>
        <taxon>Arthropoda</taxon>
        <taxon>Hexapoda</taxon>
        <taxon>Insecta</taxon>
        <taxon>Pterygota</taxon>
        <taxon>Neoptera</taxon>
        <taxon>Endopterygota</taxon>
        <taxon>Lepidoptera</taxon>
        <taxon>Glossata</taxon>
        <taxon>Ditrysia</taxon>
        <taxon>Bombycoidea</taxon>
        <taxon>Bombycidae</taxon>
        <taxon>Bombycinae</taxon>
        <taxon>Bombyx</taxon>
    </lineage>
</organism>
<dbReference type="AlphaFoldDB" id="A0A8R2RAX3"/>
<dbReference type="Proteomes" id="UP000005204">
    <property type="component" value="Unassembled WGS sequence"/>
</dbReference>
<name>A0A8R2RAX3_BOMMO</name>
<feature type="domain" description="Integrase catalytic" evidence="2">
    <location>
        <begin position="112"/>
        <end position="251"/>
    </location>
</feature>
<evidence type="ECO:0000313" key="3">
    <source>
        <dbReference type="EnsemblMetazoa" id="XP_037875928.1"/>
    </source>
</evidence>
<dbReference type="Pfam" id="PF03564">
    <property type="entry name" value="DUF1759"/>
    <property type="match status" value="1"/>
</dbReference>
<dbReference type="GO" id="GO:0003676">
    <property type="term" value="F:nucleic acid binding"/>
    <property type="evidence" value="ECO:0007669"/>
    <property type="project" value="InterPro"/>
</dbReference>
<feature type="compositionally biased region" description="Polar residues" evidence="1">
    <location>
        <begin position="413"/>
        <end position="424"/>
    </location>
</feature>
<feature type="region of interest" description="Disordered" evidence="1">
    <location>
        <begin position="403"/>
        <end position="424"/>
    </location>
</feature>
<dbReference type="SUPFAM" id="SSF53098">
    <property type="entry name" value="Ribonuclease H-like"/>
    <property type="match status" value="1"/>
</dbReference>
<proteinExistence type="predicted"/>
<dbReference type="InterPro" id="IPR036397">
    <property type="entry name" value="RNaseH_sf"/>
</dbReference>
<reference evidence="4" key="1">
    <citation type="journal article" date="2008" name="Insect Biochem. Mol. Biol.">
        <title>The genome of a lepidopteran model insect, the silkworm Bombyx mori.</title>
        <authorList>
            <consortium name="International Silkworm Genome Consortium"/>
        </authorList>
    </citation>
    <scope>NUCLEOTIDE SEQUENCE [LARGE SCALE GENOMIC DNA]</scope>
    <source>
        <strain evidence="4">p50T</strain>
    </source>
</reference>
<protein>
    <recommendedName>
        <fullName evidence="2">Integrase catalytic domain-containing protein</fullName>
    </recommendedName>
</protein>
<dbReference type="InterPro" id="IPR012337">
    <property type="entry name" value="RNaseH-like_sf"/>
</dbReference>
<dbReference type="PROSITE" id="PS50994">
    <property type="entry name" value="INTEGRASE"/>
    <property type="match status" value="1"/>
</dbReference>
<accession>A0A8R2RAX3</accession>
<sequence>MEKSDTEDDNLITTKERRAYKQQALTKLLTKISATDFAAASKASLAVLESRLISIYAEFETLCQEAFALGDKSTSKADEFEERYINALTLLKENLSHSSSHNQSEQKIKLPVIQIPLFNGKSSDYKTFIGLFESLIDKDRSLDDIKKLYYLRNFVTNDPYDLIKNLPLVGESYHESLKIGCPAKLTTDQGRQFESNVFKELMKCLGIVKTRTTPYHPQCNGLVERWYRSLKAAYMARLDSKAWVEELPIVLLGLRAAPRTDSGVSAAEMTYRQTLRLAGDFYNDSIIPILDHCQYVKHLRAMIYNLKPKPLPRKDAHTVFVHSDLNNCTQVFVRSDIVKKSLEPPYEGPYKVLNRTEKVFLVQFPNRDAYISVDRLKPAYMYTAEAENNLVIKNNLSTDRLKISDHNKEPIGTSENSDQNRSANYRVTRSGRIVKPPVRFAD</sequence>
<evidence type="ECO:0000256" key="1">
    <source>
        <dbReference type="SAM" id="MobiDB-lite"/>
    </source>
</evidence>
<keyword evidence="4" id="KW-1185">Reference proteome</keyword>
<reference evidence="3" key="2">
    <citation type="submission" date="2022-06" db="UniProtKB">
        <authorList>
            <consortium name="EnsemblMetazoa"/>
        </authorList>
    </citation>
    <scope>IDENTIFICATION</scope>
    <source>
        <strain evidence="3">p50T (Dazao)</strain>
    </source>
</reference>
<dbReference type="InterPro" id="IPR001584">
    <property type="entry name" value="Integrase_cat-core"/>
</dbReference>
<dbReference type="InterPro" id="IPR005312">
    <property type="entry name" value="DUF1759"/>
</dbReference>
<dbReference type="PANTHER" id="PTHR38681">
    <property type="entry name" value="RETROVIRUS-RELATED POL POLYPROTEIN FROM TRANSPOSON 412-LIKE PROTEIN-RELATED"/>
    <property type="match status" value="1"/>
</dbReference>
<dbReference type="PANTHER" id="PTHR38681:SF1">
    <property type="entry name" value="RETROVIRUS-RELATED POL POLYPROTEIN FROM TRANSPOSON 412-LIKE PROTEIN"/>
    <property type="match status" value="1"/>
</dbReference>
<evidence type="ECO:0000313" key="4">
    <source>
        <dbReference type="Proteomes" id="UP000005204"/>
    </source>
</evidence>